<accession>A0ABU9HEC5</accession>
<evidence type="ECO:0000313" key="2">
    <source>
        <dbReference type="Proteomes" id="UP001366060"/>
    </source>
</evidence>
<gene>
    <name evidence="1" type="ORF">V6255_14040</name>
</gene>
<dbReference type="Proteomes" id="UP001366060">
    <property type="component" value="Unassembled WGS sequence"/>
</dbReference>
<name>A0ABU9HEC5_9GAMM</name>
<protein>
    <submittedName>
        <fullName evidence="1">Uncharacterized protein</fullName>
    </submittedName>
</protein>
<keyword evidence="2" id="KW-1185">Reference proteome</keyword>
<dbReference type="EMBL" id="JBAKBA010000037">
    <property type="protein sequence ID" value="MEL0660254.1"/>
    <property type="molecule type" value="Genomic_DNA"/>
</dbReference>
<reference evidence="1 2" key="1">
    <citation type="submission" date="2024-02" db="EMBL/GenBank/DDBJ databases">
        <title>Bacteria isolated from the canopy kelp, Nereocystis luetkeana.</title>
        <authorList>
            <person name="Pfister C.A."/>
            <person name="Younker I.T."/>
            <person name="Light S.H."/>
        </authorList>
    </citation>
    <scope>NUCLEOTIDE SEQUENCE [LARGE SCALE GENOMIC DNA]</scope>
    <source>
        <strain evidence="1 2">TI.2.07</strain>
    </source>
</reference>
<proteinExistence type="predicted"/>
<dbReference type="RefSeq" id="WP_341628721.1">
    <property type="nucleotide sequence ID" value="NZ_JBAKBA010000037.1"/>
</dbReference>
<comment type="caution">
    <text evidence="1">The sequence shown here is derived from an EMBL/GenBank/DDBJ whole genome shotgun (WGS) entry which is preliminary data.</text>
</comment>
<sequence length="186" mass="21365">MNALPFGLIGYIGLTDCFDESISLINGYYGLKLDAKNTNVNDKKTIEKEVISIELQKAITELNLLDIACVEQARFLHRQRVALVKENKEWVYSHFTINPHNVLVGCAYYSHSAKPVEFEFFCNGELIDSFIAQSFYHGFAKVNFPRERYIGVHIPLTKLTKKGDKLEVFAKETRQQLTYKPLIVKK</sequence>
<organism evidence="1 2">
    <name type="scientific">Psychromonas arctica</name>
    <dbReference type="NCBI Taxonomy" id="168275"/>
    <lineage>
        <taxon>Bacteria</taxon>
        <taxon>Pseudomonadati</taxon>
        <taxon>Pseudomonadota</taxon>
        <taxon>Gammaproteobacteria</taxon>
        <taxon>Alteromonadales</taxon>
        <taxon>Psychromonadaceae</taxon>
        <taxon>Psychromonas</taxon>
    </lineage>
</organism>
<evidence type="ECO:0000313" key="1">
    <source>
        <dbReference type="EMBL" id="MEL0660254.1"/>
    </source>
</evidence>